<evidence type="ECO:0000313" key="1">
    <source>
        <dbReference type="EnsemblMetazoa" id="OVOC4870.1"/>
    </source>
</evidence>
<reference evidence="1" key="2">
    <citation type="submission" date="2022-06" db="UniProtKB">
        <authorList>
            <consortium name="EnsemblMetazoa"/>
        </authorList>
    </citation>
    <scope>IDENTIFICATION</scope>
</reference>
<protein>
    <submittedName>
        <fullName evidence="1">Uncharacterized protein</fullName>
    </submittedName>
</protein>
<dbReference type="EMBL" id="CMVM020000144">
    <property type="status" value="NOT_ANNOTATED_CDS"/>
    <property type="molecule type" value="Genomic_DNA"/>
</dbReference>
<proteinExistence type="predicted"/>
<name>A0A8R1XYJ7_ONCVO</name>
<sequence>MIASHATYETRYAMISASRRFQNNFLSLRLHPHCALSLVLTLPVKDSNEANLRHSEEHFEAFLNITSDEKGLSKYKNIMSF</sequence>
<dbReference type="EnsemblMetazoa" id="OVOC4870.1">
    <property type="protein sequence ID" value="OVOC4870.1"/>
    <property type="gene ID" value="WBGene00241679"/>
</dbReference>
<accession>A0A8R1XYJ7</accession>
<dbReference type="Proteomes" id="UP000024404">
    <property type="component" value="Unassembled WGS sequence"/>
</dbReference>
<organism evidence="1 2">
    <name type="scientific">Onchocerca volvulus</name>
    <dbReference type="NCBI Taxonomy" id="6282"/>
    <lineage>
        <taxon>Eukaryota</taxon>
        <taxon>Metazoa</taxon>
        <taxon>Ecdysozoa</taxon>
        <taxon>Nematoda</taxon>
        <taxon>Chromadorea</taxon>
        <taxon>Rhabditida</taxon>
        <taxon>Spirurina</taxon>
        <taxon>Spiruromorpha</taxon>
        <taxon>Filarioidea</taxon>
        <taxon>Onchocercidae</taxon>
        <taxon>Onchocerca</taxon>
    </lineage>
</organism>
<evidence type="ECO:0000313" key="2">
    <source>
        <dbReference type="Proteomes" id="UP000024404"/>
    </source>
</evidence>
<keyword evidence="2" id="KW-1185">Reference proteome</keyword>
<dbReference type="AlphaFoldDB" id="A0A8R1XYJ7"/>
<reference evidence="2" key="1">
    <citation type="submission" date="2013-10" db="EMBL/GenBank/DDBJ databases">
        <title>Genome sequencing of Onchocerca volvulus.</title>
        <authorList>
            <person name="Cotton J."/>
            <person name="Tsai J."/>
            <person name="Stanley E."/>
            <person name="Tracey A."/>
            <person name="Holroyd N."/>
            <person name="Lustigman S."/>
            <person name="Berriman M."/>
        </authorList>
    </citation>
    <scope>NUCLEOTIDE SEQUENCE</scope>
</reference>